<organism evidence="1 2">
    <name type="scientific">Cohnella abietis</name>
    <dbReference type="NCBI Taxonomy" id="2507935"/>
    <lineage>
        <taxon>Bacteria</taxon>
        <taxon>Bacillati</taxon>
        <taxon>Bacillota</taxon>
        <taxon>Bacilli</taxon>
        <taxon>Bacillales</taxon>
        <taxon>Paenibacillaceae</taxon>
        <taxon>Cohnella</taxon>
    </lineage>
</organism>
<sequence>MFPDLTLHPDFLSGQSKEWCEQLAAKTGKYEYPWKSNLEGVAAEDILTEKLTEMMHGKL</sequence>
<dbReference type="Proteomes" id="UP000289856">
    <property type="component" value="Chromosome"/>
</dbReference>
<dbReference type="AlphaFoldDB" id="A0A3T1DEM3"/>
<name>A0A3T1DEM3_9BACL</name>
<proteinExistence type="predicted"/>
<evidence type="ECO:0000313" key="1">
    <source>
        <dbReference type="EMBL" id="BBI36474.1"/>
    </source>
</evidence>
<dbReference type="EMBL" id="AP019400">
    <property type="protein sequence ID" value="BBI36474.1"/>
    <property type="molecule type" value="Genomic_DNA"/>
</dbReference>
<gene>
    <name evidence="1" type="ORF">KCTCHS21_58730</name>
</gene>
<evidence type="ECO:0000313" key="2">
    <source>
        <dbReference type="Proteomes" id="UP000289856"/>
    </source>
</evidence>
<reference evidence="1 2" key="1">
    <citation type="submission" date="2019-01" db="EMBL/GenBank/DDBJ databases">
        <title>Complete genome sequence of Cohnella hallensis HS21 isolated from Korean fir (Abies koreana) rhizospheric soil.</title>
        <authorList>
            <person name="Jiang L."/>
            <person name="Kang S.W."/>
            <person name="Kim S."/>
            <person name="Jung J."/>
            <person name="Kim C.Y."/>
            <person name="Kim D.H."/>
            <person name="Kim S.W."/>
            <person name="Lee J."/>
        </authorList>
    </citation>
    <scope>NUCLEOTIDE SEQUENCE [LARGE SCALE GENOMIC DNA]</scope>
    <source>
        <strain evidence="1 2">HS21</strain>
    </source>
</reference>
<dbReference type="OrthoDB" id="5522265at2"/>
<dbReference type="KEGG" id="cohn:KCTCHS21_58730"/>
<accession>A0A3T1DEM3</accession>
<dbReference type="RefSeq" id="WP_130615983.1">
    <property type="nucleotide sequence ID" value="NZ_AP019400.1"/>
</dbReference>
<keyword evidence="2" id="KW-1185">Reference proteome</keyword>
<protein>
    <submittedName>
        <fullName evidence="1">Uncharacterized protein</fullName>
    </submittedName>
</protein>